<feature type="region of interest" description="Disordered" evidence="2">
    <location>
        <begin position="1"/>
        <end position="20"/>
    </location>
</feature>
<dbReference type="EMBL" id="VTPU01000003">
    <property type="protein sequence ID" value="TZG40685.1"/>
    <property type="molecule type" value="Genomic_DNA"/>
</dbReference>
<dbReference type="InterPro" id="IPR029044">
    <property type="entry name" value="Nucleotide-diphossugar_trans"/>
</dbReference>
<organism evidence="3 4">
    <name type="scientific">Halomonas eurihalina</name>
    <dbReference type="NCBI Taxonomy" id="42566"/>
    <lineage>
        <taxon>Bacteria</taxon>
        <taxon>Pseudomonadati</taxon>
        <taxon>Pseudomonadota</taxon>
        <taxon>Gammaproteobacteria</taxon>
        <taxon>Oceanospirillales</taxon>
        <taxon>Halomonadaceae</taxon>
        <taxon>Halomonas</taxon>
    </lineage>
</organism>
<dbReference type="AlphaFoldDB" id="A0A5D9DDF3"/>
<dbReference type="InterPro" id="IPR007577">
    <property type="entry name" value="GlycoTrfase_DXD_sugar-bd_CS"/>
</dbReference>
<keyword evidence="1" id="KW-0808">Transferase</keyword>
<protein>
    <submittedName>
        <fullName evidence="3">Uncharacterized protein</fullName>
    </submittedName>
</protein>
<comment type="caution">
    <text evidence="3">The sequence shown here is derived from an EMBL/GenBank/DDBJ whole genome shotgun (WGS) entry which is preliminary data.</text>
</comment>
<dbReference type="OrthoDB" id="146908at2"/>
<evidence type="ECO:0000256" key="1">
    <source>
        <dbReference type="ARBA" id="ARBA00022679"/>
    </source>
</evidence>
<dbReference type="PANTHER" id="PTHR32385">
    <property type="entry name" value="MANNOSYL PHOSPHORYLINOSITOL CERAMIDE SYNTHASE"/>
    <property type="match status" value="1"/>
</dbReference>
<proteinExistence type="predicted"/>
<dbReference type="GO" id="GO:0051999">
    <property type="term" value="P:mannosyl-inositol phosphorylceramide biosynthetic process"/>
    <property type="evidence" value="ECO:0007669"/>
    <property type="project" value="TreeGrafter"/>
</dbReference>
<dbReference type="SUPFAM" id="SSF48452">
    <property type="entry name" value="TPR-like"/>
    <property type="match status" value="1"/>
</dbReference>
<evidence type="ECO:0000313" key="3">
    <source>
        <dbReference type="EMBL" id="TZG40685.1"/>
    </source>
</evidence>
<dbReference type="Gene3D" id="3.90.550.20">
    <property type="match status" value="1"/>
</dbReference>
<dbReference type="GO" id="GO:0000030">
    <property type="term" value="F:mannosyltransferase activity"/>
    <property type="evidence" value="ECO:0007669"/>
    <property type="project" value="TreeGrafter"/>
</dbReference>
<dbReference type="SUPFAM" id="SSF53448">
    <property type="entry name" value="Nucleotide-diphospho-sugar transferases"/>
    <property type="match status" value="1"/>
</dbReference>
<dbReference type="InterPro" id="IPR011990">
    <property type="entry name" value="TPR-like_helical_dom_sf"/>
</dbReference>
<dbReference type="InterPro" id="IPR051706">
    <property type="entry name" value="Glycosyltransferase_domain"/>
</dbReference>
<accession>A0A5D9DDF3</accession>
<dbReference type="Gene3D" id="1.25.40.10">
    <property type="entry name" value="Tetratricopeptide repeat domain"/>
    <property type="match status" value="2"/>
</dbReference>
<dbReference type="Proteomes" id="UP000324260">
    <property type="component" value="Unassembled WGS sequence"/>
</dbReference>
<gene>
    <name evidence="3" type="ORF">FZZ93_04215</name>
</gene>
<dbReference type="Pfam" id="PF04488">
    <property type="entry name" value="Gly_transf_sug"/>
    <property type="match status" value="1"/>
</dbReference>
<dbReference type="PANTHER" id="PTHR32385:SF15">
    <property type="entry name" value="INOSITOL PHOSPHOCERAMIDE MANNOSYLTRANSFERASE 1"/>
    <property type="match status" value="1"/>
</dbReference>
<reference evidence="3 4" key="1">
    <citation type="submission" date="2019-08" db="EMBL/GenBank/DDBJ databases">
        <title>Draft Genome Sequence of Halomonas eurihalina Isolated from Preserved Hide-surface.</title>
        <authorList>
            <person name="Hussain S.A."/>
            <person name="Xu A."/>
            <person name="Sarker M."/>
            <person name="Sommers C."/>
        </authorList>
    </citation>
    <scope>NUCLEOTIDE SEQUENCE [LARGE SCALE GENOMIC DNA]</scope>
    <source>
        <strain evidence="3 4">MS1</strain>
    </source>
</reference>
<sequence>MDDDIMKDRPGNNMAEVDKTESSLQQAQRAMATGDLERVETLVDHAVQLGDPQPGERRLWVRIAFRQGHIDIALERSEQALEKQPNDPQLRALDARIQAAAGKPRRALHRVNQAIPRWPNSARLRLEKLQLLRDLGRTRPALHVLRQLRRRWPRNPEVLIAVAQFYRAHGRFRATRTVLDHLLEHHPQHRQARVIRQNLANDSTNNQKAASSSLPNLLAQARQQPEVSPADVAELLQAVKLATTSDLVSTCHETIDFLNGMVDQLSEQDKLALFNQAERFGLAEAAHRALAGILATGPRTPPVARTLFQKAMATVEPHQTDAVISHLLRHIPKAKQASLAAEFALRTDGPQSALERLRQDRRQRRSLPEVYNLVRFLRASNDYALGLRYLRFCRRRWPDEAELRLQHARLLMDAGYPETALETLDAPIPTTKRIPCARIRAHNLLEMGLIDAAKEELDKASTYNAANGILDLRLRVLIMLGLEDEATELIQEAKQRGMNNRIASGHFSISLIGNLMNDLALFRRELASLPPGSHDGYLAAHYVHAASAVIKRHFEQPMVHAPDTQQLIPRRVVQYWNDPTPPQSVTDIMHSWASLPNIEYQRFNTQSARFFLRRTFGADYERAFRQANNIAEGADFFRLCYLRHHGGVYADADDRLYGQLDALLPPGVGMVCFHEPFDILANNVIVAAPEHPAIVLASEMAAEALLSRDNDNTWGKTGPGLLTRAVASYLVHAAPDSPAERVAILPSYMLRRQVQIHIQLPHKKTKRHWNATTTTGVDMAPFFTTGSSTPGE</sequence>
<keyword evidence="4" id="KW-1185">Reference proteome</keyword>
<evidence type="ECO:0000256" key="2">
    <source>
        <dbReference type="SAM" id="MobiDB-lite"/>
    </source>
</evidence>
<evidence type="ECO:0000313" key="4">
    <source>
        <dbReference type="Proteomes" id="UP000324260"/>
    </source>
</evidence>
<dbReference type="GO" id="GO:0016020">
    <property type="term" value="C:membrane"/>
    <property type="evidence" value="ECO:0007669"/>
    <property type="project" value="GOC"/>
</dbReference>
<name>A0A5D9DDF3_HALER</name>